<keyword evidence="2" id="KW-1133">Transmembrane helix</keyword>
<feature type="transmembrane region" description="Helical" evidence="2">
    <location>
        <begin position="191"/>
        <end position="210"/>
    </location>
</feature>
<comment type="caution">
    <text evidence="4">The sequence shown here is derived from an EMBL/GenBank/DDBJ whole genome shotgun (WGS) entry which is preliminary data.</text>
</comment>
<dbReference type="AlphaFoldDB" id="A0A8J5GJB2"/>
<feature type="compositionally biased region" description="Basic and acidic residues" evidence="1">
    <location>
        <begin position="46"/>
        <end position="60"/>
    </location>
</feature>
<dbReference type="OrthoDB" id="2013770at2759"/>
<protein>
    <recommendedName>
        <fullName evidence="3">J domain-containing protein</fullName>
    </recommendedName>
</protein>
<feature type="domain" description="J" evidence="3">
    <location>
        <begin position="89"/>
        <end position="153"/>
    </location>
</feature>
<accession>A0A8J5GJB2</accession>
<keyword evidence="2" id="KW-0472">Membrane</keyword>
<dbReference type="PANTHER" id="PTHR47726:SF1">
    <property type="entry name" value="NAD(P)H-QUINONE OXIDOREDUCTASE SUBUNIT U, CHLOROPLASTIC"/>
    <property type="match status" value="1"/>
</dbReference>
<dbReference type="InterPro" id="IPR001623">
    <property type="entry name" value="DnaJ_domain"/>
</dbReference>
<name>A0A8J5GJB2_ZINOF</name>
<evidence type="ECO:0000256" key="2">
    <source>
        <dbReference type="SAM" id="Phobius"/>
    </source>
</evidence>
<dbReference type="FunFam" id="1.10.287.110:FF:000080">
    <property type="entry name" value="NAD(P)H-quinone oxidoreductase subunit U chloroplastic"/>
    <property type="match status" value="1"/>
</dbReference>
<proteinExistence type="predicted"/>
<dbReference type="PROSITE" id="PS50076">
    <property type="entry name" value="DNAJ_2"/>
    <property type="match status" value="1"/>
</dbReference>
<feature type="region of interest" description="Disordered" evidence="1">
    <location>
        <begin position="22"/>
        <end position="70"/>
    </location>
</feature>
<evidence type="ECO:0000256" key="1">
    <source>
        <dbReference type="SAM" id="MobiDB-lite"/>
    </source>
</evidence>
<evidence type="ECO:0000313" key="5">
    <source>
        <dbReference type="Proteomes" id="UP000734854"/>
    </source>
</evidence>
<dbReference type="Proteomes" id="UP000734854">
    <property type="component" value="Unassembled WGS sequence"/>
</dbReference>
<dbReference type="Pfam" id="PF00226">
    <property type="entry name" value="DnaJ"/>
    <property type="match status" value="1"/>
</dbReference>
<dbReference type="GO" id="GO:0010598">
    <property type="term" value="C:NAD(P)H dehydrogenase complex (plastoquinone)"/>
    <property type="evidence" value="ECO:0007669"/>
    <property type="project" value="InterPro"/>
</dbReference>
<evidence type="ECO:0000259" key="3">
    <source>
        <dbReference type="PROSITE" id="PS50076"/>
    </source>
</evidence>
<reference evidence="4 5" key="1">
    <citation type="submission" date="2020-08" db="EMBL/GenBank/DDBJ databases">
        <title>Plant Genome Project.</title>
        <authorList>
            <person name="Zhang R.-G."/>
        </authorList>
    </citation>
    <scope>NUCLEOTIDE SEQUENCE [LARGE SCALE GENOMIC DNA]</scope>
    <source>
        <tissue evidence="4">Rhizome</tissue>
    </source>
</reference>
<dbReference type="InterPro" id="IPR044199">
    <property type="entry name" value="NdhU_chloroplastic"/>
</dbReference>
<dbReference type="GO" id="GO:0009535">
    <property type="term" value="C:chloroplast thylakoid membrane"/>
    <property type="evidence" value="ECO:0007669"/>
    <property type="project" value="InterPro"/>
</dbReference>
<sequence>MATVALQSPPSMLRSRRSLTCFRPPSARQHLSNRVRSSADAGSDLVAEKDTASSLSEDRPVGTQKRPSSLISAANVQKAIRGLAITDADHYGRLGISRKSSYDQIKVAYENKCEELMNKGLDEAEKMEELELLKESYDILSSEEERRLYDWSLVRSEKPDRYVWPFEVDRIKLSTEPPPVQEPEDVGPTRLVGYFFLAWLILSVALSVTINR</sequence>
<organism evidence="4 5">
    <name type="scientific">Zingiber officinale</name>
    <name type="common">Ginger</name>
    <name type="synonym">Amomum zingiber</name>
    <dbReference type="NCBI Taxonomy" id="94328"/>
    <lineage>
        <taxon>Eukaryota</taxon>
        <taxon>Viridiplantae</taxon>
        <taxon>Streptophyta</taxon>
        <taxon>Embryophyta</taxon>
        <taxon>Tracheophyta</taxon>
        <taxon>Spermatophyta</taxon>
        <taxon>Magnoliopsida</taxon>
        <taxon>Liliopsida</taxon>
        <taxon>Zingiberales</taxon>
        <taxon>Zingiberaceae</taxon>
        <taxon>Zingiber</taxon>
    </lineage>
</organism>
<keyword evidence="5" id="KW-1185">Reference proteome</keyword>
<dbReference type="EMBL" id="JACMSC010000009">
    <property type="protein sequence ID" value="KAG6508871.1"/>
    <property type="molecule type" value="Genomic_DNA"/>
</dbReference>
<gene>
    <name evidence="4" type="ORF">ZIOFF_034253</name>
</gene>
<dbReference type="PANTHER" id="PTHR47726">
    <property type="entry name" value="NAD(P)H-QUINONE OXIDOREDUCTASE SUBUNIT U, CHLOROPLASTIC"/>
    <property type="match status" value="1"/>
</dbReference>
<evidence type="ECO:0000313" key="4">
    <source>
        <dbReference type="EMBL" id="KAG6508871.1"/>
    </source>
</evidence>
<keyword evidence="2" id="KW-0812">Transmembrane</keyword>
<dbReference type="CDD" id="cd06257">
    <property type="entry name" value="DnaJ"/>
    <property type="match status" value="1"/>
</dbReference>